<dbReference type="PANTHER" id="PTHR43464:SF19">
    <property type="entry name" value="UBIQUINONE BIOSYNTHESIS O-METHYLTRANSFERASE, MITOCHONDRIAL"/>
    <property type="match status" value="1"/>
</dbReference>
<accession>A0ABT0PM96</accession>
<evidence type="ECO:0000256" key="3">
    <source>
        <dbReference type="ARBA" id="ARBA00022691"/>
    </source>
</evidence>
<dbReference type="InterPro" id="IPR029063">
    <property type="entry name" value="SAM-dependent_MTases_sf"/>
</dbReference>
<keyword evidence="1 4" id="KW-0489">Methyltransferase</keyword>
<dbReference type="Pfam" id="PF13489">
    <property type="entry name" value="Methyltransf_23"/>
    <property type="match status" value="1"/>
</dbReference>
<evidence type="ECO:0000313" key="4">
    <source>
        <dbReference type="EMBL" id="MCL6272504.1"/>
    </source>
</evidence>
<dbReference type="PANTHER" id="PTHR43464">
    <property type="entry name" value="METHYLTRANSFERASE"/>
    <property type="match status" value="1"/>
</dbReference>
<sequence>MIDIFGNALVDYLAGEYTEDIATYSSLDEEDTIPLPYLFRTFKDMPSLEKTALKLAKGKVLDIGCGAGNHALYLQQKGMDVTGIDTSKGAVKVCQQRGLNAVIHSDILNHSKTKYDTILLLMNGIGLAGTMQKLDGFLSHLKSLLNPNGQILLDSSDIIYMFDQDEDGGYWIPDNGSYYGEVVFTMEYKNQRSEPFPWLYLDYGTLQNAAWAHNFECELVGKGNHYDYLAKLLLH</sequence>
<organism evidence="4 5">
    <name type="scientific">Flagellimonas spongiicola</name>
    <dbReference type="NCBI Taxonomy" id="2942208"/>
    <lineage>
        <taxon>Bacteria</taxon>
        <taxon>Pseudomonadati</taxon>
        <taxon>Bacteroidota</taxon>
        <taxon>Flavobacteriia</taxon>
        <taxon>Flavobacteriales</taxon>
        <taxon>Flavobacteriaceae</taxon>
        <taxon>Flagellimonas</taxon>
    </lineage>
</organism>
<evidence type="ECO:0000256" key="2">
    <source>
        <dbReference type="ARBA" id="ARBA00022679"/>
    </source>
</evidence>
<name>A0ABT0PM96_9FLAO</name>
<evidence type="ECO:0000256" key="1">
    <source>
        <dbReference type="ARBA" id="ARBA00022603"/>
    </source>
</evidence>
<keyword evidence="2" id="KW-0808">Transferase</keyword>
<protein>
    <submittedName>
        <fullName evidence="4">Class I SAM-dependent methyltransferase</fullName>
    </submittedName>
</protein>
<dbReference type="CDD" id="cd02440">
    <property type="entry name" value="AdoMet_MTases"/>
    <property type="match status" value="1"/>
</dbReference>
<dbReference type="GO" id="GO:0032259">
    <property type="term" value="P:methylation"/>
    <property type="evidence" value="ECO:0007669"/>
    <property type="project" value="UniProtKB-KW"/>
</dbReference>
<dbReference type="SUPFAM" id="SSF53335">
    <property type="entry name" value="S-adenosyl-L-methionine-dependent methyltransferases"/>
    <property type="match status" value="1"/>
</dbReference>
<comment type="caution">
    <text evidence="4">The sequence shown here is derived from an EMBL/GenBank/DDBJ whole genome shotgun (WGS) entry which is preliminary data.</text>
</comment>
<dbReference type="GO" id="GO:0008168">
    <property type="term" value="F:methyltransferase activity"/>
    <property type="evidence" value="ECO:0007669"/>
    <property type="project" value="UniProtKB-KW"/>
</dbReference>
<reference evidence="4 5" key="1">
    <citation type="submission" date="2022-05" db="EMBL/GenBank/DDBJ databases">
        <authorList>
            <person name="Park J.-S."/>
        </authorList>
    </citation>
    <scope>NUCLEOTIDE SEQUENCE [LARGE SCALE GENOMIC DNA]</scope>
    <source>
        <strain evidence="4 5">2012CJ35-5</strain>
    </source>
</reference>
<dbReference type="Proteomes" id="UP001203607">
    <property type="component" value="Unassembled WGS sequence"/>
</dbReference>
<dbReference type="Gene3D" id="3.40.50.150">
    <property type="entry name" value="Vaccinia Virus protein VP39"/>
    <property type="match status" value="1"/>
</dbReference>
<dbReference type="EMBL" id="JAMFMA010000001">
    <property type="protein sequence ID" value="MCL6272504.1"/>
    <property type="molecule type" value="Genomic_DNA"/>
</dbReference>
<evidence type="ECO:0000313" key="5">
    <source>
        <dbReference type="Proteomes" id="UP001203607"/>
    </source>
</evidence>
<keyword evidence="5" id="KW-1185">Reference proteome</keyword>
<keyword evidence="3" id="KW-0949">S-adenosyl-L-methionine</keyword>
<gene>
    <name evidence="4" type="ORF">M3P19_00705</name>
</gene>
<proteinExistence type="predicted"/>